<comment type="caution">
    <text evidence="1">The sequence shown here is derived from an EMBL/GenBank/DDBJ whole genome shotgun (WGS) entry which is preliminary data.</text>
</comment>
<keyword evidence="2" id="KW-1185">Reference proteome</keyword>
<name>A0A542EC46_9MICO</name>
<dbReference type="EMBL" id="VFMO01000001">
    <property type="protein sequence ID" value="TQJ12854.1"/>
    <property type="molecule type" value="Genomic_DNA"/>
</dbReference>
<protein>
    <submittedName>
        <fullName evidence="1">Uncharacterized protein</fullName>
    </submittedName>
</protein>
<gene>
    <name evidence="1" type="ORF">FB459_0223</name>
</gene>
<sequence>MRTTLEIDDDVLAAARSLARSRGISIGAAVSQLAQRGLSAGIPSSVDFSYSPFPIMVGSSDVIVTDELVAQLRDE</sequence>
<dbReference type="OrthoDB" id="9813767at2"/>
<organism evidence="1 2">
    <name type="scientific">Yimella lutea</name>
    <dbReference type="NCBI Taxonomy" id="587872"/>
    <lineage>
        <taxon>Bacteria</taxon>
        <taxon>Bacillati</taxon>
        <taxon>Actinomycetota</taxon>
        <taxon>Actinomycetes</taxon>
        <taxon>Micrococcales</taxon>
        <taxon>Dermacoccaceae</taxon>
        <taxon>Yimella</taxon>
    </lineage>
</organism>
<dbReference type="RefSeq" id="WP_141927158.1">
    <property type="nucleotide sequence ID" value="NZ_BAABCI010000004.1"/>
</dbReference>
<evidence type="ECO:0000313" key="2">
    <source>
        <dbReference type="Proteomes" id="UP000320806"/>
    </source>
</evidence>
<evidence type="ECO:0000313" key="1">
    <source>
        <dbReference type="EMBL" id="TQJ12854.1"/>
    </source>
</evidence>
<dbReference type="Proteomes" id="UP000320806">
    <property type="component" value="Unassembled WGS sequence"/>
</dbReference>
<proteinExistence type="predicted"/>
<reference evidence="1 2" key="1">
    <citation type="submission" date="2019-06" db="EMBL/GenBank/DDBJ databases">
        <title>Sequencing the genomes of 1000 actinobacteria strains.</title>
        <authorList>
            <person name="Klenk H.-P."/>
        </authorList>
    </citation>
    <scope>NUCLEOTIDE SEQUENCE [LARGE SCALE GENOMIC DNA]</scope>
    <source>
        <strain evidence="1 2">DSM 19828</strain>
    </source>
</reference>
<dbReference type="AlphaFoldDB" id="A0A542EC46"/>
<accession>A0A542EC46</accession>